<sequence length="33" mass="3499">MWVGCPWCTPLATKTGSYRLAQTKAQAKGADAS</sequence>
<dbReference type="AlphaFoldDB" id="A0A7W4ZS87"/>
<dbReference type="EMBL" id="JACHXE010000004">
    <property type="protein sequence ID" value="MBB3077698.1"/>
    <property type="molecule type" value="Genomic_DNA"/>
</dbReference>
<evidence type="ECO:0000313" key="2">
    <source>
        <dbReference type="Proteomes" id="UP000572907"/>
    </source>
</evidence>
<reference evidence="1 2" key="1">
    <citation type="submission" date="2020-08" db="EMBL/GenBank/DDBJ databases">
        <title>Genomic Encyclopedia of Type Strains, Phase III (KMG-III): the genomes of soil and plant-associated and newly described type strains.</title>
        <authorList>
            <person name="Whitman W."/>
        </authorList>
    </citation>
    <scope>NUCLEOTIDE SEQUENCE [LARGE SCALE GENOMIC DNA]</scope>
    <source>
        <strain evidence="1 2">CECT 3237</strain>
    </source>
</reference>
<evidence type="ECO:0000313" key="1">
    <source>
        <dbReference type="EMBL" id="MBB3077698.1"/>
    </source>
</evidence>
<organism evidence="1 2">
    <name type="scientific">Streptomyces violarus</name>
    <dbReference type="NCBI Taxonomy" id="67380"/>
    <lineage>
        <taxon>Bacteria</taxon>
        <taxon>Bacillati</taxon>
        <taxon>Actinomycetota</taxon>
        <taxon>Actinomycetes</taxon>
        <taxon>Kitasatosporales</taxon>
        <taxon>Streptomycetaceae</taxon>
        <taxon>Streptomyces</taxon>
    </lineage>
</organism>
<gene>
    <name evidence="1" type="ORF">FHS41_004205</name>
</gene>
<comment type="caution">
    <text evidence="1">The sequence shown here is derived from an EMBL/GenBank/DDBJ whole genome shotgun (WGS) entry which is preliminary data.</text>
</comment>
<keyword evidence="2" id="KW-1185">Reference proteome</keyword>
<accession>A0A7W4ZS87</accession>
<proteinExistence type="predicted"/>
<protein>
    <submittedName>
        <fullName evidence="1">Uncharacterized protein</fullName>
    </submittedName>
</protein>
<name>A0A7W4ZS87_9ACTN</name>
<dbReference type="Proteomes" id="UP000572907">
    <property type="component" value="Unassembled WGS sequence"/>
</dbReference>